<accession>A0ABD0UF85</accession>
<keyword evidence="2" id="KW-0812">Transmembrane</keyword>
<feature type="region of interest" description="Disordered" evidence="1">
    <location>
        <begin position="364"/>
        <end position="386"/>
    </location>
</feature>
<reference evidence="3 4" key="1">
    <citation type="journal article" date="2024" name="Plant Biotechnol. J.">
        <title>Dendrobium thyrsiflorum genome and its molecular insights into genes involved in important horticultural traits.</title>
        <authorList>
            <person name="Chen B."/>
            <person name="Wang J.Y."/>
            <person name="Zheng P.J."/>
            <person name="Li K.L."/>
            <person name="Liang Y.M."/>
            <person name="Chen X.F."/>
            <person name="Zhang C."/>
            <person name="Zhao X."/>
            <person name="He X."/>
            <person name="Zhang G.Q."/>
            <person name="Liu Z.J."/>
            <person name="Xu Q."/>
        </authorList>
    </citation>
    <scope>NUCLEOTIDE SEQUENCE [LARGE SCALE GENOMIC DNA]</scope>
    <source>
        <strain evidence="3">GZMU011</strain>
    </source>
</reference>
<keyword evidence="2" id="KW-1133">Transmembrane helix</keyword>
<evidence type="ECO:0000256" key="1">
    <source>
        <dbReference type="SAM" id="MobiDB-lite"/>
    </source>
</evidence>
<feature type="region of interest" description="Disordered" evidence="1">
    <location>
        <begin position="107"/>
        <end position="164"/>
    </location>
</feature>
<organism evidence="3 4">
    <name type="scientific">Dendrobium thyrsiflorum</name>
    <name type="common">Pinecone-like raceme dendrobium</name>
    <name type="synonym">Orchid</name>
    <dbReference type="NCBI Taxonomy" id="117978"/>
    <lineage>
        <taxon>Eukaryota</taxon>
        <taxon>Viridiplantae</taxon>
        <taxon>Streptophyta</taxon>
        <taxon>Embryophyta</taxon>
        <taxon>Tracheophyta</taxon>
        <taxon>Spermatophyta</taxon>
        <taxon>Magnoliopsida</taxon>
        <taxon>Liliopsida</taxon>
        <taxon>Asparagales</taxon>
        <taxon>Orchidaceae</taxon>
        <taxon>Epidendroideae</taxon>
        <taxon>Malaxideae</taxon>
        <taxon>Dendrobiinae</taxon>
        <taxon>Dendrobium</taxon>
    </lineage>
</organism>
<dbReference type="EMBL" id="JANQDX010000015">
    <property type="protein sequence ID" value="KAL0911470.1"/>
    <property type="molecule type" value="Genomic_DNA"/>
</dbReference>
<proteinExistence type="predicted"/>
<comment type="caution">
    <text evidence="3">The sequence shown here is derived from an EMBL/GenBank/DDBJ whole genome shotgun (WGS) entry which is preliminary data.</text>
</comment>
<keyword evidence="4" id="KW-1185">Reference proteome</keyword>
<name>A0ABD0UF85_DENTH</name>
<dbReference type="Proteomes" id="UP001552299">
    <property type="component" value="Unassembled WGS sequence"/>
</dbReference>
<evidence type="ECO:0000313" key="3">
    <source>
        <dbReference type="EMBL" id="KAL0911470.1"/>
    </source>
</evidence>
<keyword evidence="2" id="KW-0472">Membrane</keyword>
<protein>
    <submittedName>
        <fullName evidence="3">Uncharacterized protein</fullName>
    </submittedName>
</protein>
<gene>
    <name evidence="3" type="ORF">M5K25_019614</name>
</gene>
<evidence type="ECO:0000256" key="2">
    <source>
        <dbReference type="SAM" id="Phobius"/>
    </source>
</evidence>
<feature type="transmembrane region" description="Helical" evidence="2">
    <location>
        <begin position="292"/>
        <end position="316"/>
    </location>
</feature>
<sequence>MLHHLAARPPVRGHIATFFILTCRNVLLPARAILFAMSPSLSLRAVGFKWCWKNSGGLEWWADGLKRNQIGSLAECGGFVEVAESEDGLGCSRAKAGRLGRADRKGCGVTAKRRRRTEGTPARANPSPFPPVMGPNGGGGPLKPELGGGGGTPGALGSIGGGGTPPLGVDDVEGLLEEEVVLDKLLYMEVKRGDYLKSWIWQLWKIIWDEWIALEVNLWNARVEDAEDDGEVVGDVSVKEVCLSNTYEVDEEVKKGFPGEDYHNEKIETKKGVNDSSVQIKVKRDLLSHLDVAWMILVGVGVLGMMIVVVTVAAMAESLLGEKVGSGKAQALRRANERKQKKSITVNSVADLQELIWWLSIEQPPEERHPTAPPPAAVASRLRSKP</sequence>
<feature type="compositionally biased region" description="Gly residues" evidence="1">
    <location>
        <begin position="135"/>
        <end position="164"/>
    </location>
</feature>
<evidence type="ECO:0000313" key="4">
    <source>
        <dbReference type="Proteomes" id="UP001552299"/>
    </source>
</evidence>
<dbReference type="AlphaFoldDB" id="A0ABD0UF85"/>